<accession>A0ABM1SQI0</accession>
<proteinExistence type="predicted"/>
<dbReference type="Gene3D" id="2.60.40.1510">
    <property type="entry name" value="ntegrin, alpha v. Chain A, domain 3"/>
    <property type="match status" value="1"/>
</dbReference>
<dbReference type="GeneID" id="106462810"/>
<dbReference type="Gene3D" id="2.60.40.1460">
    <property type="entry name" value="Integrin domains. Chain A, domain 2"/>
    <property type="match status" value="1"/>
</dbReference>
<feature type="domain" description="Integrin alpha second immunoglobulin-like" evidence="6">
    <location>
        <begin position="238"/>
        <end position="368"/>
    </location>
</feature>
<evidence type="ECO:0000313" key="7">
    <source>
        <dbReference type="Proteomes" id="UP000694941"/>
    </source>
</evidence>
<keyword evidence="4" id="KW-0325">Glycoprotein</keyword>
<dbReference type="PANTHER" id="PTHR23220">
    <property type="entry name" value="INTEGRIN ALPHA"/>
    <property type="match status" value="1"/>
</dbReference>
<evidence type="ECO:0000259" key="5">
    <source>
        <dbReference type="Pfam" id="PF08441"/>
    </source>
</evidence>
<dbReference type="RefSeq" id="XP_022245885.1">
    <property type="nucleotide sequence ID" value="XM_022390177.1"/>
</dbReference>
<dbReference type="InterPro" id="IPR028994">
    <property type="entry name" value="Integrin_alpha_N"/>
</dbReference>
<dbReference type="Gene3D" id="2.130.10.130">
    <property type="entry name" value="Integrin alpha, N-terminal"/>
    <property type="match status" value="1"/>
</dbReference>
<evidence type="ECO:0000256" key="1">
    <source>
        <dbReference type="ARBA" id="ARBA00004479"/>
    </source>
</evidence>
<evidence type="ECO:0000256" key="3">
    <source>
        <dbReference type="ARBA" id="ARBA00023136"/>
    </source>
</evidence>
<comment type="subcellular location">
    <subcellularLocation>
        <location evidence="1">Membrane</location>
        <topology evidence="1">Single-pass type I membrane protein</topology>
    </subcellularLocation>
</comment>
<dbReference type="SUPFAM" id="SSF69318">
    <property type="entry name" value="Integrin alpha N-terminal domain"/>
    <property type="match status" value="1"/>
</dbReference>
<protein>
    <submittedName>
        <fullName evidence="8 9">Integrin alpha-4-like</fullName>
    </submittedName>
</protein>
<keyword evidence="3" id="KW-0472">Membrane</keyword>
<keyword evidence="7" id="KW-1185">Reference proteome</keyword>
<dbReference type="Pfam" id="PF08441">
    <property type="entry name" value="Integrin_A_Ig_1"/>
    <property type="match status" value="1"/>
</dbReference>
<dbReference type="InterPro" id="IPR013649">
    <property type="entry name" value="Integrin_alpha_Ig-like_1"/>
</dbReference>
<sequence length="432" mass="48431">MNEDVAIGAPYENDRGAVYIYNGCPASGLKPQYSQRIFVSEIAGGLKLKGFGISIAKSMDIDDNLYQDLLIGAHESGNAILLRSMPIVRVESELSFDKNLLDTKNMSCSYNKRKYSCVEVKFCIRYAGGSLQETLELQVSLMSDTRRSGSISRGFFVVESRITQDINQTLFVHQDNWSCHSYDFYIQKNLTDFSAVAFLLSHKLPQKNSDSFCKNCPIMSKDNLQFVTKKIKFYTECENGVCVSDLTLSAKILNYQKDKVLIIGQNTSLTLEVQITNQNDPAYYTEVFISLPPDISVTNQGRCSILNEENKKTLQCDVGNPLIESKSETFQVKLDTSKLTKNTKKVQLNLSVTSQSREERPLDNKANLTILFTAETYVTIIGFTKNEQILFGPGQPDKILFEQGYVVTKVSPSPIELVNFVMSIPITLGTKN</sequence>
<evidence type="ECO:0000256" key="2">
    <source>
        <dbReference type="ARBA" id="ARBA00023037"/>
    </source>
</evidence>
<dbReference type="PANTHER" id="PTHR23220:SF83">
    <property type="entry name" value="INTEGRIN ALPHA-PS3-RELATED"/>
    <property type="match status" value="1"/>
</dbReference>
<dbReference type="Proteomes" id="UP000694941">
    <property type="component" value="Unplaced"/>
</dbReference>
<dbReference type="InterPro" id="IPR032695">
    <property type="entry name" value="Integrin_dom_sf"/>
</dbReference>
<gene>
    <name evidence="8 9" type="primary">LOC106462810</name>
</gene>
<reference evidence="8 9" key="1">
    <citation type="submission" date="2025-05" db="UniProtKB">
        <authorList>
            <consortium name="RefSeq"/>
        </authorList>
    </citation>
    <scope>IDENTIFICATION</scope>
    <source>
        <tissue evidence="8 9">Muscle</tissue>
    </source>
</reference>
<evidence type="ECO:0000313" key="9">
    <source>
        <dbReference type="RefSeq" id="XP_022245886.1"/>
    </source>
</evidence>
<keyword evidence="2" id="KW-0401">Integrin</keyword>
<dbReference type="Pfam" id="PF20805">
    <property type="entry name" value="Integrin_A_Ig_2"/>
    <property type="match status" value="1"/>
</dbReference>
<evidence type="ECO:0000313" key="8">
    <source>
        <dbReference type="RefSeq" id="XP_022245885.1"/>
    </source>
</evidence>
<dbReference type="RefSeq" id="XP_022245886.1">
    <property type="nucleotide sequence ID" value="XM_022390178.1"/>
</dbReference>
<feature type="domain" description="Integrin alpha first immunoglubulin-like" evidence="5">
    <location>
        <begin position="85"/>
        <end position="235"/>
    </location>
</feature>
<dbReference type="SUPFAM" id="SSF69179">
    <property type="entry name" value="Integrin domains"/>
    <property type="match status" value="2"/>
</dbReference>
<name>A0ABM1SQI0_LIMPO</name>
<evidence type="ECO:0000256" key="4">
    <source>
        <dbReference type="ARBA" id="ARBA00023180"/>
    </source>
</evidence>
<evidence type="ECO:0000259" key="6">
    <source>
        <dbReference type="Pfam" id="PF20805"/>
    </source>
</evidence>
<organism evidence="7 9">
    <name type="scientific">Limulus polyphemus</name>
    <name type="common">Atlantic horseshoe crab</name>
    <dbReference type="NCBI Taxonomy" id="6850"/>
    <lineage>
        <taxon>Eukaryota</taxon>
        <taxon>Metazoa</taxon>
        <taxon>Ecdysozoa</taxon>
        <taxon>Arthropoda</taxon>
        <taxon>Chelicerata</taxon>
        <taxon>Merostomata</taxon>
        <taxon>Xiphosura</taxon>
        <taxon>Limulidae</taxon>
        <taxon>Limulus</taxon>
    </lineage>
</organism>
<dbReference type="InterPro" id="IPR048285">
    <property type="entry name" value="Integrin_alpha_Ig-like_2"/>
</dbReference>